<dbReference type="Pfam" id="PF13895">
    <property type="entry name" value="Ig_2"/>
    <property type="match status" value="1"/>
</dbReference>
<evidence type="ECO:0000256" key="1">
    <source>
        <dbReference type="ARBA" id="ARBA00022729"/>
    </source>
</evidence>
<dbReference type="PROSITE" id="PS50835">
    <property type="entry name" value="IG_LIKE"/>
    <property type="match status" value="2"/>
</dbReference>
<dbReference type="SUPFAM" id="SSF48726">
    <property type="entry name" value="Immunoglobulin"/>
    <property type="match status" value="1"/>
</dbReference>
<keyword evidence="1" id="KW-0732">Signal</keyword>
<dbReference type="Pfam" id="PF13927">
    <property type="entry name" value="Ig_3"/>
    <property type="match status" value="1"/>
</dbReference>
<keyword evidence="4" id="KW-0812">Transmembrane</keyword>
<evidence type="ECO:0000256" key="4">
    <source>
        <dbReference type="SAM" id="Phobius"/>
    </source>
</evidence>
<dbReference type="InterPro" id="IPR003599">
    <property type="entry name" value="Ig_sub"/>
</dbReference>
<dbReference type="InterPro" id="IPR036179">
    <property type="entry name" value="Ig-like_dom_sf"/>
</dbReference>
<dbReference type="GO" id="GO:0005886">
    <property type="term" value="C:plasma membrane"/>
    <property type="evidence" value="ECO:0007669"/>
    <property type="project" value="TreeGrafter"/>
</dbReference>
<feature type="domain" description="Ig-like" evidence="5">
    <location>
        <begin position="176"/>
        <end position="266"/>
    </location>
</feature>
<gene>
    <name evidence="6" type="ORF">TPSB3V08_LOCUS10752</name>
</gene>
<dbReference type="SMART" id="SM00409">
    <property type="entry name" value="IG"/>
    <property type="match status" value="2"/>
</dbReference>
<feature type="transmembrane region" description="Helical" evidence="4">
    <location>
        <begin position="158"/>
        <end position="179"/>
    </location>
</feature>
<protein>
    <recommendedName>
        <fullName evidence="5">Ig-like domain-containing protein</fullName>
    </recommendedName>
</protein>
<name>A0A7R9HBI2_TIMPO</name>
<accession>A0A7R9HBI2</accession>
<keyword evidence="3" id="KW-0393">Immunoglobulin domain</keyword>
<keyword evidence="4" id="KW-0472">Membrane</keyword>
<dbReference type="InterPro" id="IPR013783">
    <property type="entry name" value="Ig-like_fold"/>
</dbReference>
<dbReference type="GO" id="GO:0030424">
    <property type="term" value="C:axon"/>
    <property type="evidence" value="ECO:0007669"/>
    <property type="project" value="TreeGrafter"/>
</dbReference>
<keyword evidence="4" id="KW-1133">Transmembrane helix</keyword>
<feature type="domain" description="Ig-like" evidence="5">
    <location>
        <begin position="272"/>
        <end position="347"/>
    </location>
</feature>
<dbReference type="GO" id="GO:0007156">
    <property type="term" value="P:homophilic cell adhesion via plasma membrane adhesion molecules"/>
    <property type="evidence" value="ECO:0007669"/>
    <property type="project" value="TreeGrafter"/>
</dbReference>
<dbReference type="GO" id="GO:0008046">
    <property type="term" value="F:axon guidance receptor activity"/>
    <property type="evidence" value="ECO:0007669"/>
    <property type="project" value="TreeGrafter"/>
</dbReference>
<dbReference type="PANTHER" id="PTHR45080:SF8">
    <property type="entry name" value="IG-LIKE DOMAIN-CONTAINING PROTEIN"/>
    <property type="match status" value="1"/>
</dbReference>
<dbReference type="PANTHER" id="PTHR45080">
    <property type="entry name" value="CONTACTIN 5"/>
    <property type="match status" value="1"/>
</dbReference>
<keyword evidence="2" id="KW-1015">Disulfide bond</keyword>
<evidence type="ECO:0000259" key="5">
    <source>
        <dbReference type="PROSITE" id="PS50835"/>
    </source>
</evidence>
<dbReference type="GO" id="GO:0043025">
    <property type="term" value="C:neuronal cell body"/>
    <property type="evidence" value="ECO:0007669"/>
    <property type="project" value="TreeGrafter"/>
</dbReference>
<dbReference type="SMART" id="SM00408">
    <property type="entry name" value="IGc2"/>
    <property type="match status" value="2"/>
</dbReference>
<dbReference type="InterPro" id="IPR007110">
    <property type="entry name" value="Ig-like_dom"/>
</dbReference>
<evidence type="ECO:0000256" key="3">
    <source>
        <dbReference type="ARBA" id="ARBA00023319"/>
    </source>
</evidence>
<reference evidence="6" key="1">
    <citation type="submission" date="2020-11" db="EMBL/GenBank/DDBJ databases">
        <authorList>
            <person name="Tran Van P."/>
        </authorList>
    </citation>
    <scope>NUCLEOTIDE SEQUENCE</scope>
</reference>
<dbReference type="EMBL" id="OD010337">
    <property type="protein sequence ID" value="CAD7416039.1"/>
    <property type="molecule type" value="Genomic_DNA"/>
</dbReference>
<dbReference type="InterPro" id="IPR050958">
    <property type="entry name" value="Cell_Adh-Cytoskel_Orgn"/>
</dbReference>
<sequence>MSSRVVSVRIEGLLCGHSGAHTLDHTGVDTLVSVLEEFSSGDSWLHTLDHTGVGTLVSVLGEFSSDDSWLQSSKVLWTTRVSGRWSLCWESSHQTTVGYSPLKYSGPHGRRDAGLCVGRALIRPWKDTIISYQYIVGLLSPIIFSRTPATIKNAPVGIMAQTAMGLCLGLLLFAAPLAADVGGLVFVRSPEPLTAPPGDEVVFDCSLNVPAEQVRWRHDSHMVQRNHSEASSHLEVQVLDKRQTGDYQCVAWFGASALASIPARLTLAEIEPFAPREAQSYTVTKGNTVALRCDAPYSQPPAGLHYHKDGHKLPESMGTLLLQNVTSRDSGSYTCSAINYLTGQVVTQPHPMNLTVLSEGPDEEPRFLTTPPNNYTAQHGNHRLHTV</sequence>
<dbReference type="GO" id="GO:0050808">
    <property type="term" value="P:synapse organization"/>
    <property type="evidence" value="ECO:0007669"/>
    <property type="project" value="TreeGrafter"/>
</dbReference>
<dbReference type="Gene3D" id="2.60.40.10">
    <property type="entry name" value="Immunoglobulins"/>
    <property type="match status" value="2"/>
</dbReference>
<proteinExistence type="predicted"/>
<evidence type="ECO:0000256" key="2">
    <source>
        <dbReference type="ARBA" id="ARBA00023157"/>
    </source>
</evidence>
<dbReference type="AlphaFoldDB" id="A0A7R9HBI2"/>
<organism evidence="6">
    <name type="scientific">Timema poppense</name>
    <name type="common">Walking stick</name>
    <dbReference type="NCBI Taxonomy" id="170557"/>
    <lineage>
        <taxon>Eukaryota</taxon>
        <taxon>Metazoa</taxon>
        <taxon>Ecdysozoa</taxon>
        <taxon>Arthropoda</taxon>
        <taxon>Hexapoda</taxon>
        <taxon>Insecta</taxon>
        <taxon>Pterygota</taxon>
        <taxon>Neoptera</taxon>
        <taxon>Polyneoptera</taxon>
        <taxon>Phasmatodea</taxon>
        <taxon>Timematodea</taxon>
        <taxon>Timematoidea</taxon>
        <taxon>Timematidae</taxon>
        <taxon>Timema</taxon>
    </lineage>
</organism>
<evidence type="ECO:0000313" key="6">
    <source>
        <dbReference type="EMBL" id="CAD7416039.1"/>
    </source>
</evidence>
<dbReference type="InterPro" id="IPR003598">
    <property type="entry name" value="Ig_sub2"/>
</dbReference>